<dbReference type="InterPro" id="IPR043891">
    <property type="entry name" value="SPARK"/>
</dbReference>
<feature type="domain" description="SPARK" evidence="1">
    <location>
        <begin position="147"/>
        <end position="303"/>
    </location>
</feature>
<dbReference type="OrthoDB" id="689543at2759"/>
<comment type="caution">
    <text evidence="2">The sequence shown here is derived from an EMBL/GenBank/DDBJ whole genome shotgun (WGS) entry which is preliminary data.</text>
</comment>
<reference evidence="2" key="2">
    <citation type="submission" date="2021-02" db="EMBL/GenBank/DDBJ databases">
        <authorList>
            <person name="Kimball J.A."/>
            <person name="Haas M.W."/>
            <person name="Macchietto M."/>
            <person name="Kono T."/>
            <person name="Duquette J."/>
            <person name="Shao M."/>
        </authorList>
    </citation>
    <scope>NUCLEOTIDE SEQUENCE</scope>
    <source>
        <tissue evidence="2">Fresh leaf tissue</tissue>
    </source>
</reference>
<gene>
    <name evidence="2" type="ORF">GUJ93_ZPchr0006g43804</name>
</gene>
<evidence type="ECO:0000259" key="1">
    <source>
        <dbReference type="Pfam" id="PF19160"/>
    </source>
</evidence>
<proteinExistence type="predicted"/>
<dbReference type="PANTHER" id="PTHR34056">
    <property type="entry name" value="GPI-ANCHORED PROTEIN"/>
    <property type="match status" value="1"/>
</dbReference>
<reference evidence="2" key="1">
    <citation type="journal article" date="2021" name="bioRxiv">
        <title>Whole Genome Assembly and Annotation of Northern Wild Rice, Zizania palustris L., Supports a Whole Genome Duplication in the Zizania Genus.</title>
        <authorList>
            <person name="Haas M."/>
            <person name="Kono T."/>
            <person name="Macchietto M."/>
            <person name="Millas R."/>
            <person name="McGilp L."/>
            <person name="Shao M."/>
            <person name="Duquette J."/>
            <person name="Hirsch C.N."/>
            <person name="Kimball J."/>
        </authorList>
    </citation>
    <scope>NUCLEOTIDE SEQUENCE</scope>
    <source>
        <tissue evidence="2">Fresh leaf tissue</tissue>
    </source>
</reference>
<keyword evidence="3" id="KW-1185">Reference proteome</keyword>
<evidence type="ECO:0000313" key="2">
    <source>
        <dbReference type="EMBL" id="KAG8072086.1"/>
    </source>
</evidence>
<dbReference type="InterPro" id="IPR040376">
    <property type="entry name" value="At4g28100-like"/>
</dbReference>
<name>A0A8J5SAC3_ZIZPA</name>
<dbReference type="EMBL" id="JAAALK010000283">
    <property type="protein sequence ID" value="KAG8072086.1"/>
    <property type="molecule type" value="Genomic_DNA"/>
</dbReference>
<accession>A0A8J5SAC3</accession>
<evidence type="ECO:0000313" key="3">
    <source>
        <dbReference type="Proteomes" id="UP000729402"/>
    </source>
</evidence>
<dbReference type="Pfam" id="PF19160">
    <property type="entry name" value="SPARK"/>
    <property type="match status" value="1"/>
</dbReference>
<organism evidence="2 3">
    <name type="scientific">Zizania palustris</name>
    <name type="common">Northern wild rice</name>
    <dbReference type="NCBI Taxonomy" id="103762"/>
    <lineage>
        <taxon>Eukaryota</taxon>
        <taxon>Viridiplantae</taxon>
        <taxon>Streptophyta</taxon>
        <taxon>Embryophyta</taxon>
        <taxon>Tracheophyta</taxon>
        <taxon>Spermatophyta</taxon>
        <taxon>Magnoliopsida</taxon>
        <taxon>Liliopsida</taxon>
        <taxon>Poales</taxon>
        <taxon>Poaceae</taxon>
        <taxon>BOP clade</taxon>
        <taxon>Oryzoideae</taxon>
        <taxon>Oryzeae</taxon>
        <taxon>Zizaniinae</taxon>
        <taxon>Zizania</taxon>
    </lineage>
</organism>
<protein>
    <recommendedName>
        <fullName evidence="1">SPARK domain-containing protein</fullName>
    </recommendedName>
</protein>
<sequence>MEGHYKNHLIMHSPAQDQQSTKHPLIIPPIYSRPLLSLATLSLPLPLPLPLSQANEKKTTTRVHPRTRARATRDMMLPLRCCLRLLLYVVASQLVVCSLQVQRAADAALPDPAPLDPALIFPSATPAQPGSATIPAFPEQSDAAAGASSTCPLTPSPLLFPAVVSSCNDGGTLTTRLRCCPALAAWLFAAYAPTALAQRPANAAAAVDMPVPPDDSEACAGATDRALRAEGAALPRPPGANGTCDVAFCYCGVRLRRLTCGATPAEGGEWAPADTAARRLERDCAAPGVAGCSKCLRALTTIKGGSGGGAAAKQGDGRDCQLAGLTWLLQRNATRYGAAATAVIQALMAADEASAAGVAAAAGPAACSLPVDDMPLPAEYYARFNKASGLPGVSRLYVFLQLAMLLSVVFSL</sequence>
<dbReference type="Proteomes" id="UP000729402">
    <property type="component" value="Unassembled WGS sequence"/>
</dbReference>
<dbReference type="AlphaFoldDB" id="A0A8J5SAC3"/>
<dbReference type="PANTHER" id="PTHR34056:SF4">
    <property type="entry name" value="OS02G0710700 PROTEIN"/>
    <property type="match status" value="1"/>
</dbReference>